<feature type="compositionally biased region" description="Basic and acidic residues" evidence="5">
    <location>
        <begin position="209"/>
        <end position="224"/>
    </location>
</feature>
<dbReference type="GO" id="GO:0016324">
    <property type="term" value="C:apical plasma membrane"/>
    <property type="evidence" value="ECO:0007669"/>
    <property type="project" value="TreeGrafter"/>
</dbReference>
<dbReference type="PANTHER" id="PTHR16484:SF17">
    <property type="entry name" value="BAZOOKA, ISOFORM B"/>
    <property type="match status" value="1"/>
</dbReference>
<dbReference type="OrthoDB" id="6264899at2759"/>
<dbReference type="Pfam" id="PF00595">
    <property type="entry name" value="PDZ"/>
    <property type="match status" value="3"/>
</dbReference>
<feature type="region of interest" description="Disordered" evidence="5">
    <location>
        <begin position="1014"/>
        <end position="1043"/>
    </location>
</feature>
<keyword evidence="4" id="KW-0131">Cell cycle</keyword>
<feature type="compositionally biased region" description="Low complexity" evidence="5">
    <location>
        <begin position="940"/>
        <end position="956"/>
    </location>
</feature>
<feature type="compositionally biased region" description="Polar residues" evidence="5">
    <location>
        <begin position="1016"/>
        <end position="1033"/>
    </location>
</feature>
<feature type="compositionally biased region" description="Acidic residues" evidence="5">
    <location>
        <begin position="192"/>
        <end position="206"/>
    </location>
</feature>
<keyword evidence="3" id="KW-0677">Repeat</keyword>
<dbReference type="Proteomes" id="UP001152795">
    <property type="component" value="Unassembled WGS sequence"/>
</dbReference>
<feature type="region of interest" description="Disordered" evidence="5">
    <location>
        <begin position="833"/>
        <end position="911"/>
    </location>
</feature>
<dbReference type="Gene3D" id="3.10.20.90">
    <property type="entry name" value="Phosphatidylinositol 3-kinase Catalytic Subunit, Chain A, domain 1"/>
    <property type="match status" value="1"/>
</dbReference>
<feature type="compositionally biased region" description="Pro residues" evidence="5">
    <location>
        <begin position="981"/>
        <end position="990"/>
    </location>
</feature>
<feature type="region of interest" description="Disordered" evidence="5">
    <location>
        <begin position="1331"/>
        <end position="1382"/>
    </location>
</feature>
<evidence type="ECO:0000256" key="1">
    <source>
        <dbReference type="ARBA" id="ARBA00005358"/>
    </source>
</evidence>
<feature type="compositionally biased region" description="Basic and acidic residues" evidence="5">
    <location>
        <begin position="169"/>
        <end position="184"/>
    </location>
</feature>
<protein>
    <submittedName>
        <fullName evidence="6">Partitioning defective 3 homolog isoform X2</fullName>
    </submittedName>
</protein>
<feature type="compositionally biased region" description="Polar residues" evidence="5">
    <location>
        <begin position="1141"/>
        <end position="1157"/>
    </location>
</feature>
<dbReference type="Pfam" id="PF12053">
    <property type="entry name" value="Par3_HAL_N_term"/>
    <property type="match status" value="1"/>
</dbReference>
<evidence type="ECO:0000256" key="5">
    <source>
        <dbReference type="SAM" id="MobiDB-lite"/>
    </source>
</evidence>
<name>A0A7D9D9T0_PARCT</name>
<dbReference type="InterPro" id="IPR052213">
    <property type="entry name" value="PAR3"/>
</dbReference>
<keyword evidence="2" id="KW-0132">Cell division</keyword>
<evidence type="ECO:0000256" key="3">
    <source>
        <dbReference type="ARBA" id="ARBA00022737"/>
    </source>
</evidence>
<dbReference type="GO" id="GO:0043296">
    <property type="term" value="C:apical junction complex"/>
    <property type="evidence" value="ECO:0007669"/>
    <property type="project" value="TreeGrafter"/>
</dbReference>
<feature type="compositionally biased region" description="Low complexity" evidence="5">
    <location>
        <begin position="99"/>
        <end position="108"/>
    </location>
</feature>
<feature type="compositionally biased region" description="Basic and acidic residues" evidence="5">
    <location>
        <begin position="716"/>
        <end position="730"/>
    </location>
</feature>
<feature type="region of interest" description="Disordered" evidence="5">
    <location>
        <begin position="86"/>
        <end position="133"/>
    </location>
</feature>
<feature type="region of interest" description="Disordered" evidence="5">
    <location>
        <begin position="153"/>
        <end position="224"/>
    </location>
</feature>
<dbReference type="GO" id="GO:0008104">
    <property type="term" value="P:intracellular protein localization"/>
    <property type="evidence" value="ECO:0007669"/>
    <property type="project" value="TreeGrafter"/>
</dbReference>
<accession>A0A7D9D9T0</accession>
<feature type="compositionally biased region" description="Polar residues" evidence="5">
    <location>
        <begin position="374"/>
        <end position="391"/>
    </location>
</feature>
<feature type="compositionally biased region" description="Basic and acidic residues" evidence="5">
    <location>
        <begin position="765"/>
        <end position="784"/>
    </location>
</feature>
<feature type="region of interest" description="Disordered" evidence="5">
    <location>
        <begin position="923"/>
        <end position="997"/>
    </location>
</feature>
<dbReference type="Gene3D" id="2.30.42.10">
    <property type="match status" value="3"/>
</dbReference>
<sequence>MLEDMKIFVCFGATKIVVPCGSELPVRELVQQAIVRYRKVTNKHADDYIRVHCLQTCDEGAILDEDDTVGDVLDDRDKVIASFEENLVTRPGHNGGDGTSTSSVGTASPDIFQGGPIEGIPIATNPYSNNRQPQRILDDYKHKNSLQVKYVESFSPHSSHSTLTSASGENHEATRENGGRHLEGRSSGSDVEGYEGGEHGDDDESDISAFKREPARKSLKSDHLDRWIDMQESYSEFKRHEPTGAPPSPVEKMAVPDSSTRISRQISLALSEPEDSEHLNIVLKPTMGENLGITVQGYKTADGSELGLIVFEIDPKGCAARDGRVQVADRIVAVNNQDLTNVSNERAEEAFSKALQCDTIELSISRSHSFLSDNQSNRVSSVNGTSSQGDVNDNVDGITDEDKNTVPPLPNFSSPTYKKPLGTQDKNDVAIPRIVEKKIVIDLQKGSDGLGFSVTSRDNPAGGACPIYVKNILPHGAAIRDGQLQAGDQILEVDGTEMTGKSQGQAVDILRSTKGQVKLLIQRKVTITSPIGSTKLIKDLERAPSDSRGNKILTYQIPLPISGTAGLGITVKGKSNISEQNESSGDDLGIFVKTVVPGGAAHQDGRLRPNDQLISVNGVKLTGMSNSSAMKTLRSAMETKTSGPVEVTVIRSVKEIMNNVSELETIRKQKNTSDRAIDIGGSGSERIDVPDGALGDIKEIESNDSKRKQNQQGTKITDEDTRSKPDELKPSHYHIRPASDDELRRGTKLNEISHDNRHQTTQRRAVSDDELKHRPTNRREQNDEMKKLFAKPVLSKNNMDVSSNRVLNGHNNVNKVQDKAEKSRLNINTTQEDKVPELKPSRVRQTKTGNGIHRNPSYYIAMNRTGQRAERLPKSKKPKSPFYQPKDESHDKDKEPNMSRATKEEKPQIVIASITDTARVWNTTRPMSITNRPSSTVAEPTSALSTSASATLPRSSDQSRASLSPPRESKRPPTSINIPKGIPPPPPPRTQRPSPYTKQFPNYLLAMEQSARKSDSTFYSDNSDVSPAFQNPKESLPRESSAKVVSAMEVKSESKNDEKPNISAQNESKVDDVIDYLTDDEEDGTGEHFVREGMGRQSMSEKRFKLAQADITQTEFYKQRVTRSKSLEGAIAKEHNVNQGQGTYLTKTLPRPSTTPIEKSRRRKSDEEYNERLIDFAVPIPKERSKKSDKESLMLGHFDPNNVRGQWRTSSDGVVKKYGRHGNYIKASPLASMANNNFESVHIDNGGDDAIPITMQSNADYSSVHPKVKKKSSGFNLKNLGAALKPKAYKGKYDMQSRQTPESPSEPAVDIDEQRYRQLVLGKPRERSLSETLYTRYDVAMNDSPGRSRRKKQEQQKRPSPSLQDILRKGSGEYSITESAQI</sequence>
<feature type="compositionally biased region" description="Polar residues" evidence="5">
    <location>
        <begin position="923"/>
        <end position="939"/>
    </location>
</feature>
<feature type="region of interest" description="Disordered" evidence="5">
    <location>
        <begin position="1141"/>
        <end position="1166"/>
    </location>
</feature>
<dbReference type="InterPro" id="IPR036034">
    <property type="entry name" value="PDZ_sf"/>
</dbReference>
<evidence type="ECO:0000256" key="2">
    <source>
        <dbReference type="ARBA" id="ARBA00022618"/>
    </source>
</evidence>
<dbReference type="GO" id="GO:0051301">
    <property type="term" value="P:cell division"/>
    <property type="evidence" value="ECO:0007669"/>
    <property type="project" value="UniProtKB-KW"/>
</dbReference>
<feature type="compositionally biased region" description="Basic and acidic residues" evidence="5">
    <location>
        <begin position="696"/>
        <end position="707"/>
    </location>
</feature>
<evidence type="ECO:0000313" key="6">
    <source>
        <dbReference type="EMBL" id="CAB3979313.1"/>
    </source>
</evidence>
<comment type="caution">
    <text evidence="6">The sequence shown here is derived from an EMBL/GenBank/DDBJ whole genome shotgun (WGS) entry which is preliminary data.</text>
</comment>
<reference evidence="6" key="1">
    <citation type="submission" date="2020-04" db="EMBL/GenBank/DDBJ databases">
        <authorList>
            <person name="Alioto T."/>
            <person name="Alioto T."/>
            <person name="Gomez Garrido J."/>
        </authorList>
    </citation>
    <scope>NUCLEOTIDE SEQUENCE</scope>
    <source>
        <strain evidence="6">A484AB</strain>
    </source>
</reference>
<feature type="region of interest" description="Disordered" evidence="5">
    <location>
        <begin position="374"/>
        <end position="393"/>
    </location>
</feature>
<organism evidence="6 7">
    <name type="scientific">Paramuricea clavata</name>
    <name type="common">Red gorgonian</name>
    <name type="synonym">Violescent sea-whip</name>
    <dbReference type="NCBI Taxonomy" id="317549"/>
    <lineage>
        <taxon>Eukaryota</taxon>
        <taxon>Metazoa</taxon>
        <taxon>Cnidaria</taxon>
        <taxon>Anthozoa</taxon>
        <taxon>Octocorallia</taxon>
        <taxon>Malacalcyonacea</taxon>
        <taxon>Plexauridae</taxon>
        <taxon>Paramuricea</taxon>
    </lineage>
</organism>
<dbReference type="SMART" id="SM00228">
    <property type="entry name" value="PDZ"/>
    <property type="match status" value="3"/>
</dbReference>
<feature type="region of interest" description="Disordered" evidence="5">
    <location>
        <begin position="1288"/>
        <end position="1313"/>
    </location>
</feature>
<dbReference type="GO" id="GO:0000226">
    <property type="term" value="P:microtubule cytoskeleton organization"/>
    <property type="evidence" value="ECO:0007669"/>
    <property type="project" value="TreeGrafter"/>
</dbReference>
<feature type="compositionally biased region" description="Basic and acidic residues" evidence="5">
    <location>
        <begin position="885"/>
        <end position="907"/>
    </location>
</feature>
<dbReference type="GO" id="GO:0005912">
    <property type="term" value="C:adherens junction"/>
    <property type="evidence" value="ECO:0007669"/>
    <property type="project" value="TreeGrafter"/>
</dbReference>
<gene>
    <name evidence="6" type="ORF">PACLA_8A043612</name>
</gene>
<keyword evidence="7" id="KW-1185">Reference proteome</keyword>
<dbReference type="EMBL" id="CACRXK020000186">
    <property type="protein sequence ID" value="CAB3979313.1"/>
    <property type="molecule type" value="Genomic_DNA"/>
</dbReference>
<evidence type="ECO:0000313" key="7">
    <source>
        <dbReference type="Proteomes" id="UP001152795"/>
    </source>
</evidence>
<feature type="region of interest" description="Disordered" evidence="5">
    <location>
        <begin position="400"/>
        <end position="424"/>
    </location>
</feature>
<dbReference type="GO" id="GO:0030010">
    <property type="term" value="P:establishment of cell polarity"/>
    <property type="evidence" value="ECO:0007669"/>
    <property type="project" value="TreeGrafter"/>
</dbReference>
<feature type="compositionally biased region" description="Polar residues" evidence="5">
    <location>
        <begin position="155"/>
        <end position="168"/>
    </location>
</feature>
<dbReference type="InterPro" id="IPR001478">
    <property type="entry name" value="PDZ"/>
</dbReference>
<dbReference type="GO" id="GO:0007155">
    <property type="term" value="P:cell adhesion"/>
    <property type="evidence" value="ECO:0007669"/>
    <property type="project" value="TreeGrafter"/>
</dbReference>
<dbReference type="PANTHER" id="PTHR16484">
    <property type="entry name" value="PARTITIONING DEFECTIVE 3 RELATED"/>
    <property type="match status" value="1"/>
</dbReference>
<dbReference type="GO" id="GO:0051660">
    <property type="term" value="P:establishment of centrosome localization"/>
    <property type="evidence" value="ECO:0007669"/>
    <property type="project" value="TreeGrafter"/>
</dbReference>
<evidence type="ECO:0000256" key="4">
    <source>
        <dbReference type="ARBA" id="ARBA00023306"/>
    </source>
</evidence>
<dbReference type="GO" id="GO:0045197">
    <property type="term" value="P:establishment or maintenance of epithelial cell apical/basal polarity"/>
    <property type="evidence" value="ECO:0007669"/>
    <property type="project" value="TreeGrafter"/>
</dbReference>
<dbReference type="CDD" id="cd23058">
    <property type="entry name" value="PDZ2_Par3-like"/>
    <property type="match status" value="1"/>
</dbReference>
<dbReference type="GO" id="GO:0035091">
    <property type="term" value="F:phosphatidylinositol binding"/>
    <property type="evidence" value="ECO:0007669"/>
    <property type="project" value="TreeGrafter"/>
</dbReference>
<dbReference type="GO" id="GO:0005938">
    <property type="term" value="C:cell cortex"/>
    <property type="evidence" value="ECO:0007669"/>
    <property type="project" value="TreeGrafter"/>
</dbReference>
<comment type="similarity">
    <text evidence="1">Belongs to the PAR3 family.</text>
</comment>
<dbReference type="SUPFAM" id="SSF50156">
    <property type="entry name" value="PDZ domain-like"/>
    <property type="match status" value="3"/>
</dbReference>
<proteinExistence type="inferred from homology"/>
<feature type="region of interest" description="Disordered" evidence="5">
    <location>
        <begin position="670"/>
        <end position="784"/>
    </location>
</feature>
<feature type="region of interest" description="Disordered" evidence="5">
    <location>
        <begin position="237"/>
        <end position="259"/>
    </location>
</feature>
<dbReference type="InterPro" id="IPR021922">
    <property type="entry name" value="Par3/HAL_N"/>
</dbReference>
<dbReference type="PROSITE" id="PS50106">
    <property type="entry name" value="PDZ"/>
    <property type="match status" value="3"/>
</dbReference>